<reference evidence="2 3" key="1">
    <citation type="submission" date="2019-12" db="EMBL/GenBank/DDBJ databases">
        <title>Rhizobium genotypes associated with high levels of biological nitrogen fixation by grain legumes in a temperate-maritime cropping system.</title>
        <authorList>
            <person name="Maluk M."/>
            <person name="Francesc Ferrando Molina F."/>
            <person name="Lopez Del Egido L."/>
            <person name="Lafos M."/>
            <person name="Langarica-Fuentes A."/>
            <person name="Gebre Yohannes G."/>
            <person name="Young M.W."/>
            <person name="Martin P."/>
            <person name="Gantlett R."/>
            <person name="Kenicer G."/>
            <person name="Hawes C."/>
            <person name="Begg G.S."/>
            <person name="Quilliam R.S."/>
            <person name="Squire G.R."/>
            <person name="Poole P.S."/>
            <person name="Young P.W."/>
            <person name="Iannetta P.M."/>
            <person name="James E.K."/>
        </authorList>
    </citation>
    <scope>NUCLEOTIDE SEQUENCE [LARGE SCALE GENOMIC DNA]</scope>
    <source>
        <strain evidence="2 3">JHI985</strain>
    </source>
</reference>
<evidence type="ECO:0000313" key="3">
    <source>
        <dbReference type="Proteomes" id="UP000661163"/>
    </source>
</evidence>
<dbReference type="InterPro" id="IPR053167">
    <property type="entry name" value="Spore_coat_component"/>
</dbReference>
<dbReference type="EMBL" id="WUFC01000040">
    <property type="protein sequence ID" value="NEI52420.1"/>
    <property type="molecule type" value="Genomic_DNA"/>
</dbReference>
<organism evidence="2 3">
    <name type="scientific">Rhizobium ruizarguesonis</name>
    <dbReference type="NCBI Taxonomy" id="2081791"/>
    <lineage>
        <taxon>Bacteria</taxon>
        <taxon>Pseudomonadati</taxon>
        <taxon>Pseudomonadota</taxon>
        <taxon>Alphaproteobacteria</taxon>
        <taxon>Hyphomicrobiales</taxon>
        <taxon>Rhizobiaceae</taxon>
        <taxon>Rhizobium/Agrobacterium group</taxon>
        <taxon>Rhizobium</taxon>
    </lineage>
</organism>
<dbReference type="AlphaFoldDB" id="A0AAE4YWN8"/>
<dbReference type="PANTHER" id="PTHR37089:SF4">
    <property type="entry name" value="EXPORTED PROTEIN"/>
    <property type="match status" value="1"/>
</dbReference>
<dbReference type="PANTHER" id="PTHR37089">
    <property type="entry name" value="PROTEIN U-RELATED"/>
    <property type="match status" value="1"/>
</dbReference>
<dbReference type="Pfam" id="PF05229">
    <property type="entry name" value="SCPU"/>
    <property type="match status" value="1"/>
</dbReference>
<evidence type="ECO:0000313" key="2">
    <source>
        <dbReference type="EMBL" id="NEI52420.1"/>
    </source>
</evidence>
<dbReference type="SMART" id="SM00972">
    <property type="entry name" value="SCPU"/>
    <property type="match status" value="1"/>
</dbReference>
<evidence type="ECO:0000259" key="1">
    <source>
        <dbReference type="Pfam" id="PF05229"/>
    </source>
</evidence>
<name>A0AAE4YWN8_9HYPH</name>
<dbReference type="InterPro" id="IPR007893">
    <property type="entry name" value="Spore_coat_U/FanG"/>
</dbReference>
<accession>A0AAE4YWN8</accession>
<comment type="caution">
    <text evidence="2">The sequence shown here is derived from an EMBL/GenBank/DDBJ whole genome shotgun (WGS) entry which is preliminary data.</text>
</comment>
<gene>
    <name evidence="2" type="ORF">GR217_32895</name>
</gene>
<proteinExistence type="predicted"/>
<protein>
    <submittedName>
        <fullName evidence="2">Fimbrial major subunit CsuA/B family protein</fullName>
    </submittedName>
</protein>
<feature type="domain" description="Spore coat protein U/FanG" evidence="1">
    <location>
        <begin position="50"/>
        <end position="183"/>
    </location>
</feature>
<sequence length="186" mass="18832">MKTSPKAAVSAAVPNSLLKSRSIWRGTIAAAFGGLVLFTPIGTTLAATATGNMTVRITIEAECRIQTASDLDFGTAGVIAAKIDQTSTIGVQCTSGQTYNVGLNAGAGGGATTAVRRMTGPAGTIGYSLYRDSARTQPWGVTIGTNTVAGTGNGDVQNLTVYGRVPPQVTPAAGVYADTVAITVTY</sequence>
<dbReference type="Proteomes" id="UP000661163">
    <property type="component" value="Unassembled WGS sequence"/>
</dbReference>